<feature type="transmembrane region" description="Helical" evidence="6">
    <location>
        <begin position="190"/>
        <end position="211"/>
    </location>
</feature>
<name>A0A212KDY9_9DELT</name>
<comment type="similarity">
    <text evidence="6">Belongs to the TVP38/TMEM64 family.</text>
</comment>
<reference evidence="8" key="1">
    <citation type="submission" date="2016-04" db="EMBL/GenBank/DDBJ databases">
        <authorList>
            <person name="Evans L.H."/>
            <person name="Alamgir A."/>
            <person name="Owens N."/>
            <person name="Weber N.D."/>
            <person name="Virtaneva K."/>
            <person name="Barbian K."/>
            <person name="Babar A."/>
            <person name="Rosenke K."/>
        </authorList>
    </citation>
    <scope>NUCLEOTIDE SEQUENCE</scope>
    <source>
        <strain evidence="8">86</strain>
    </source>
</reference>
<keyword evidence="4 6" id="KW-1133">Transmembrane helix</keyword>
<feature type="domain" description="VTT" evidence="7">
    <location>
        <begin position="67"/>
        <end position="183"/>
    </location>
</feature>
<evidence type="ECO:0000256" key="1">
    <source>
        <dbReference type="ARBA" id="ARBA00004651"/>
    </source>
</evidence>
<feature type="transmembrane region" description="Helical" evidence="6">
    <location>
        <begin position="125"/>
        <end position="143"/>
    </location>
</feature>
<comment type="subcellular location">
    <subcellularLocation>
        <location evidence="1 6">Cell membrane</location>
        <topology evidence="1 6">Multi-pass membrane protein</topology>
    </subcellularLocation>
</comment>
<feature type="transmembrane region" description="Helical" evidence="6">
    <location>
        <begin position="12"/>
        <end position="32"/>
    </location>
</feature>
<keyword evidence="2 6" id="KW-1003">Cell membrane</keyword>
<gene>
    <name evidence="8" type="ORF">KL86DPRO_50321</name>
</gene>
<feature type="transmembrane region" description="Helical" evidence="6">
    <location>
        <begin position="52"/>
        <end position="72"/>
    </location>
</feature>
<dbReference type="GO" id="GO:0005886">
    <property type="term" value="C:plasma membrane"/>
    <property type="evidence" value="ECO:0007669"/>
    <property type="project" value="UniProtKB-SubCell"/>
</dbReference>
<dbReference type="PANTHER" id="PTHR12677">
    <property type="entry name" value="GOLGI APPARATUS MEMBRANE PROTEIN TVP38-RELATED"/>
    <property type="match status" value="1"/>
</dbReference>
<keyword evidence="5 6" id="KW-0472">Membrane</keyword>
<evidence type="ECO:0000256" key="2">
    <source>
        <dbReference type="ARBA" id="ARBA00022475"/>
    </source>
</evidence>
<proteinExistence type="inferred from homology"/>
<evidence type="ECO:0000256" key="6">
    <source>
        <dbReference type="RuleBase" id="RU366058"/>
    </source>
</evidence>
<dbReference type="PANTHER" id="PTHR12677:SF59">
    <property type="entry name" value="GOLGI APPARATUS MEMBRANE PROTEIN TVP38-RELATED"/>
    <property type="match status" value="1"/>
</dbReference>
<dbReference type="EMBL" id="FLUQ01000005">
    <property type="protein sequence ID" value="SBW09923.1"/>
    <property type="molecule type" value="Genomic_DNA"/>
</dbReference>
<organism evidence="8">
    <name type="scientific">uncultured delta proteobacterium</name>
    <dbReference type="NCBI Taxonomy" id="34034"/>
    <lineage>
        <taxon>Bacteria</taxon>
        <taxon>Deltaproteobacteria</taxon>
        <taxon>environmental samples</taxon>
    </lineage>
</organism>
<dbReference type="InterPro" id="IPR032816">
    <property type="entry name" value="VTT_dom"/>
</dbReference>
<sequence length="225" mass="24050">MIRLWEQYKGLAGKTGLVFLLLAALVVAVHYLPDFDEHALALHIRDKGVRGIALYIGIAAVGSALGVPRQALSFAGGYAFGAFFGLLYGTLGTTLGCAGGFFLARQFGRPFIPARFTKRMEALDAFIAAAPFSMTLTVRLMPFGNNALTNVLGGISSIPPLGFIAGSCIGYIPQNFIFSLLGSGMRVDPFWRVLIAAILFVLAMGIGAALFRRHRALAAIAEKKH</sequence>
<evidence type="ECO:0000256" key="4">
    <source>
        <dbReference type="ARBA" id="ARBA00022989"/>
    </source>
</evidence>
<protein>
    <recommendedName>
        <fullName evidence="6">TVP38/TMEM64 family membrane protein</fullName>
    </recommendedName>
</protein>
<evidence type="ECO:0000313" key="8">
    <source>
        <dbReference type="EMBL" id="SBW09923.1"/>
    </source>
</evidence>
<feature type="transmembrane region" description="Helical" evidence="6">
    <location>
        <begin position="78"/>
        <end position="104"/>
    </location>
</feature>
<accession>A0A212KDY9</accession>
<dbReference type="InterPro" id="IPR015414">
    <property type="entry name" value="TMEM64"/>
</dbReference>
<dbReference type="AlphaFoldDB" id="A0A212KDY9"/>
<evidence type="ECO:0000256" key="5">
    <source>
        <dbReference type="ARBA" id="ARBA00023136"/>
    </source>
</evidence>
<evidence type="ECO:0000256" key="3">
    <source>
        <dbReference type="ARBA" id="ARBA00022692"/>
    </source>
</evidence>
<keyword evidence="3 6" id="KW-0812">Transmembrane</keyword>
<evidence type="ECO:0000259" key="7">
    <source>
        <dbReference type="Pfam" id="PF09335"/>
    </source>
</evidence>
<dbReference type="Pfam" id="PF09335">
    <property type="entry name" value="VTT_dom"/>
    <property type="match status" value="1"/>
</dbReference>